<dbReference type="EMBL" id="AP021858">
    <property type="protein sequence ID" value="BBO23536.1"/>
    <property type="molecule type" value="Genomic_DNA"/>
</dbReference>
<dbReference type="Proteomes" id="UP000662873">
    <property type="component" value="Chromosome"/>
</dbReference>
<dbReference type="PANTHER" id="PTHR38045">
    <property type="entry name" value="CHROMOSOME 1, WHOLE GENOME SHOTGUN SEQUENCE"/>
    <property type="match status" value="1"/>
</dbReference>
<dbReference type="PANTHER" id="PTHR38045:SF1">
    <property type="entry name" value="HEPARINASE II_III-LIKE PROTEIN"/>
    <property type="match status" value="1"/>
</dbReference>
<reference evidence="2" key="1">
    <citation type="journal article" name="DNA Res.">
        <title>The physiological potential of anammox bacteria as revealed by their core genome structure.</title>
        <authorList>
            <person name="Okubo T."/>
            <person name="Toyoda A."/>
            <person name="Fukuhara K."/>
            <person name="Uchiyama I."/>
            <person name="Harigaya Y."/>
            <person name="Kuroiwa M."/>
            <person name="Suzuki T."/>
            <person name="Murakami Y."/>
            <person name="Suwa Y."/>
            <person name="Takami H."/>
        </authorList>
    </citation>
    <scope>NUCLEOTIDE SEQUENCE</scope>
    <source>
        <strain evidence="2">317325-2</strain>
    </source>
</reference>
<dbReference type="GO" id="GO:0030313">
    <property type="term" value="C:cell envelope"/>
    <property type="evidence" value="ECO:0007669"/>
    <property type="project" value="UniProtKB-SubCell"/>
</dbReference>
<accession>A0A809S4E9</accession>
<dbReference type="Gene3D" id="1.50.10.100">
    <property type="entry name" value="Chondroitin AC/alginate lyase"/>
    <property type="match status" value="1"/>
</dbReference>
<proteinExistence type="predicted"/>
<dbReference type="InterPro" id="IPR008929">
    <property type="entry name" value="Chondroitin_lyas"/>
</dbReference>
<organism evidence="2 3">
    <name type="scientific">Candidatus Nitrosymbiomonas proteolyticus</name>
    <dbReference type="NCBI Taxonomy" id="2608984"/>
    <lineage>
        <taxon>Bacteria</taxon>
        <taxon>Bacillati</taxon>
        <taxon>Armatimonadota</taxon>
        <taxon>Armatimonadota incertae sedis</taxon>
        <taxon>Candidatus Nitrosymbiomonas</taxon>
    </lineage>
</organism>
<dbReference type="KEGG" id="npy:NPRO_11310"/>
<keyword evidence="1" id="KW-0732">Signal</keyword>
<dbReference type="GO" id="GO:0016829">
    <property type="term" value="F:lyase activity"/>
    <property type="evidence" value="ECO:0007669"/>
    <property type="project" value="InterPro"/>
</dbReference>
<name>A0A809S4E9_9BACT</name>
<sequence length="648" mass="70729">MKTSRITLTTAIVAGLAMQSAAQSSLSNFAANSASTLSPVSFTWGGTFVPANSGEVTAMGQMLPFGAPVRPHLTLNAQRITRINQLKNTDATMQTYYAGLIDHVDWLLLQPVYTVQNVDSRMSEERITALALAYRLTNNTAYAEKARQYLSTLVAMPDWRAEATVLHVLAEFTSAAAIGYDWLHDYLTPSERSALRSAIVNKGLNVALARYRSGSTQQWWTWSGLNIAMVCNSGFITGALAIRDTDPSVSSEVLAHAQKSLSIAMASLNNDGGWIEHHGYWVYGVGRLIRGFDMLETSLGTDLGLDAGGFLSKTGLYKVLAGGRGPRGTACFDFGNTYPLNEGSPELYWLASKFGQAPLAAYQKTLHQDGQLIKPWDLIWYVPSTSADLANLPKAGVFRNNAQFFARNSWSTVEPNAIAFKGGDNKANHNQLDIGHFLYESQGVRWFLDLGRTADQQPGPGGKFYRNSTLGHNTLRFNEGEQPSTAQASMIAFSNRDANQFGIIDGTQATGGAAALWKRGVALRGGSTVVVQDEWTAAPRTRVDWTAYTTATLEPGPGRKSVYMTKDGKTVTVAILYPPTVSFQVSSGYIKAPESPIPGLKKVTLMYRPTTIWNRMVVAIMPGRRALSDFNSVRQSFLDDWVNEANLP</sequence>
<dbReference type="Gene3D" id="2.70.98.70">
    <property type="match status" value="1"/>
</dbReference>
<dbReference type="AlphaFoldDB" id="A0A809S4E9"/>
<gene>
    <name evidence="2" type="ORF">NPRO_11310</name>
</gene>
<evidence type="ECO:0000256" key="1">
    <source>
        <dbReference type="SAM" id="SignalP"/>
    </source>
</evidence>
<protein>
    <submittedName>
        <fullName evidence="2">Heparinase II/III-like protein</fullName>
    </submittedName>
</protein>
<evidence type="ECO:0000313" key="2">
    <source>
        <dbReference type="EMBL" id="BBO23536.1"/>
    </source>
</evidence>
<evidence type="ECO:0000313" key="3">
    <source>
        <dbReference type="Proteomes" id="UP000662873"/>
    </source>
</evidence>
<dbReference type="SUPFAM" id="SSF48230">
    <property type="entry name" value="Chondroitin AC/alginate lyase"/>
    <property type="match status" value="1"/>
</dbReference>
<feature type="chain" id="PRO_5035269036" evidence="1">
    <location>
        <begin position="31"/>
        <end position="648"/>
    </location>
</feature>
<feature type="signal peptide" evidence="1">
    <location>
        <begin position="1"/>
        <end position="30"/>
    </location>
</feature>